<dbReference type="InterPro" id="IPR046531">
    <property type="entry name" value="DUF6596"/>
</dbReference>
<evidence type="ECO:0000256" key="5">
    <source>
        <dbReference type="SAM" id="MobiDB-lite"/>
    </source>
</evidence>
<dbReference type="InterPro" id="IPR013324">
    <property type="entry name" value="RNA_pol_sigma_r3/r4-like"/>
</dbReference>
<feature type="region of interest" description="Disordered" evidence="5">
    <location>
        <begin position="85"/>
        <end position="105"/>
    </location>
</feature>
<dbReference type="Proteomes" id="UP001589647">
    <property type="component" value="Unassembled WGS sequence"/>
</dbReference>
<feature type="domain" description="RNA polymerase sigma-70 region 2" evidence="6">
    <location>
        <begin position="20"/>
        <end position="79"/>
    </location>
</feature>
<proteinExistence type="inferred from homology"/>
<dbReference type="PANTHER" id="PTHR47756:SF2">
    <property type="entry name" value="BLL6612 PROTEIN"/>
    <property type="match status" value="1"/>
</dbReference>
<evidence type="ECO:0000256" key="1">
    <source>
        <dbReference type="ARBA" id="ARBA00010641"/>
    </source>
</evidence>
<feature type="domain" description="RNA polymerase sigma factor 70 region 4 type 2" evidence="7">
    <location>
        <begin position="116"/>
        <end position="166"/>
    </location>
</feature>
<comment type="caution">
    <text evidence="9">The sequence shown here is derived from an EMBL/GenBank/DDBJ whole genome shotgun (WGS) entry which is preliminary data.</text>
</comment>
<dbReference type="SUPFAM" id="SSF88946">
    <property type="entry name" value="Sigma2 domain of RNA polymerase sigma factors"/>
    <property type="match status" value="1"/>
</dbReference>
<reference evidence="9 10" key="1">
    <citation type="submission" date="2024-09" db="EMBL/GenBank/DDBJ databases">
        <authorList>
            <person name="Sun Q."/>
            <person name="Mori K."/>
        </authorList>
    </citation>
    <scope>NUCLEOTIDE SEQUENCE [LARGE SCALE GENOMIC DNA]</scope>
    <source>
        <strain evidence="9 10">CCM 3426</strain>
    </source>
</reference>
<comment type="similarity">
    <text evidence="1">Belongs to the sigma-70 factor family. ECF subfamily.</text>
</comment>
<feature type="compositionally biased region" description="Polar residues" evidence="5">
    <location>
        <begin position="90"/>
        <end position="100"/>
    </location>
</feature>
<evidence type="ECO:0000313" key="10">
    <source>
        <dbReference type="Proteomes" id="UP001589647"/>
    </source>
</evidence>
<evidence type="ECO:0000256" key="4">
    <source>
        <dbReference type="ARBA" id="ARBA00023163"/>
    </source>
</evidence>
<evidence type="ECO:0000256" key="3">
    <source>
        <dbReference type="ARBA" id="ARBA00023082"/>
    </source>
</evidence>
<dbReference type="InterPro" id="IPR007627">
    <property type="entry name" value="RNA_pol_sigma70_r2"/>
</dbReference>
<name>A0ABV5I6C3_9ACTN</name>
<evidence type="ECO:0000256" key="2">
    <source>
        <dbReference type="ARBA" id="ARBA00023015"/>
    </source>
</evidence>
<evidence type="ECO:0000259" key="8">
    <source>
        <dbReference type="Pfam" id="PF20239"/>
    </source>
</evidence>
<dbReference type="Gene3D" id="1.10.10.10">
    <property type="entry name" value="Winged helix-like DNA-binding domain superfamily/Winged helix DNA-binding domain"/>
    <property type="match status" value="1"/>
</dbReference>
<dbReference type="Pfam" id="PF04542">
    <property type="entry name" value="Sigma70_r2"/>
    <property type="match status" value="1"/>
</dbReference>
<evidence type="ECO:0000313" key="9">
    <source>
        <dbReference type="EMBL" id="MFB9200089.1"/>
    </source>
</evidence>
<dbReference type="RefSeq" id="WP_189645686.1">
    <property type="nucleotide sequence ID" value="NZ_BMRC01000001.1"/>
</dbReference>
<accession>A0ABV5I6C3</accession>
<keyword evidence="4" id="KW-0804">Transcription</keyword>
<dbReference type="PANTHER" id="PTHR47756">
    <property type="entry name" value="BLL6612 PROTEIN-RELATED"/>
    <property type="match status" value="1"/>
</dbReference>
<dbReference type="InterPro" id="IPR014284">
    <property type="entry name" value="RNA_pol_sigma-70_dom"/>
</dbReference>
<dbReference type="InterPro" id="IPR013249">
    <property type="entry name" value="RNA_pol_sigma70_r4_t2"/>
</dbReference>
<evidence type="ECO:0000259" key="7">
    <source>
        <dbReference type="Pfam" id="PF08281"/>
    </source>
</evidence>
<dbReference type="InterPro" id="IPR036388">
    <property type="entry name" value="WH-like_DNA-bd_sf"/>
</dbReference>
<organism evidence="9 10">
    <name type="scientific">Nonomuraea spiralis</name>
    <dbReference type="NCBI Taxonomy" id="46182"/>
    <lineage>
        <taxon>Bacteria</taxon>
        <taxon>Bacillati</taxon>
        <taxon>Actinomycetota</taxon>
        <taxon>Actinomycetes</taxon>
        <taxon>Streptosporangiales</taxon>
        <taxon>Streptosporangiaceae</taxon>
        <taxon>Nonomuraea</taxon>
    </lineage>
</organism>
<keyword evidence="10" id="KW-1185">Reference proteome</keyword>
<feature type="domain" description="DUF6596" evidence="8">
    <location>
        <begin position="185"/>
        <end position="280"/>
    </location>
</feature>
<dbReference type="Pfam" id="PF20239">
    <property type="entry name" value="DUF6596"/>
    <property type="match status" value="1"/>
</dbReference>
<dbReference type="Gene3D" id="1.10.1740.10">
    <property type="match status" value="1"/>
</dbReference>
<dbReference type="SUPFAM" id="SSF88659">
    <property type="entry name" value="Sigma3 and sigma4 domains of RNA polymerase sigma factors"/>
    <property type="match status" value="1"/>
</dbReference>
<dbReference type="Pfam" id="PF08281">
    <property type="entry name" value="Sigma70_r4_2"/>
    <property type="match status" value="1"/>
</dbReference>
<dbReference type="InterPro" id="IPR013325">
    <property type="entry name" value="RNA_pol_sigma_r2"/>
</dbReference>
<evidence type="ECO:0000259" key="6">
    <source>
        <dbReference type="Pfam" id="PF04542"/>
    </source>
</evidence>
<keyword evidence="2" id="KW-0805">Transcription regulation</keyword>
<dbReference type="EMBL" id="JBHMEI010000001">
    <property type="protein sequence ID" value="MFB9200089.1"/>
    <property type="molecule type" value="Genomic_DNA"/>
</dbReference>
<keyword evidence="3" id="KW-0731">Sigma factor</keyword>
<dbReference type="NCBIfam" id="TIGR02937">
    <property type="entry name" value="sigma70-ECF"/>
    <property type="match status" value="1"/>
</dbReference>
<sequence>MTDPEAPSGLEAVFRAEWGTVVATLIRLTGDWDLAEECAQDAFAAALERWPRDGVPERPGAWLTTTARNRAFDRLRRERAGAAKMRQAAQLAQTEQTGASGSPPADGFPDDRLRLMFTCCHPALSLPAQVALTLRTLAGLGTAEIARAFLVPEATMSQRLVRAKHKIRQAAIPFRVPPPHLLPQRLQAVLGVLYLLFNEGYSSPGREAVRREAIRLARLLAALLPGEPETGGLLALMLLHQARQPGRTAADGTLVPLEEQDRALWDRAGIEEGVGVLEAALGRRVAGPYQVQAAIAACHATAPDAGATDWPQIAVLYARLAVLLPSPVVELNRAVAVAMADGPAAGLELVDRLAGTGALPATRADLLRRLERRAEAAGAYRQALELATAEADRRYLARRLAELGA</sequence>
<gene>
    <name evidence="9" type="ORF">ACFFV7_02695</name>
</gene>
<protein>
    <submittedName>
        <fullName evidence="9">RNA polymerase sigma factor</fullName>
    </submittedName>
</protein>